<evidence type="ECO:0000313" key="2">
    <source>
        <dbReference type="RefSeq" id="XP_010258649.1"/>
    </source>
</evidence>
<keyword evidence="1" id="KW-1185">Reference proteome</keyword>
<dbReference type="PANTHER" id="PTHR47291:SF1">
    <property type="entry name" value="PEPTIDE UPSTREAM PROTEIN"/>
    <property type="match status" value="1"/>
</dbReference>
<dbReference type="OrthoDB" id="1076011at2759"/>
<dbReference type="SUPFAM" id="SSF53335">
    <property type="entry name" value="S-adenosyl-L-methionine-dependent methyltransferases"/>
    <property type="match status" value="1"/>
</dbReference>
<evidence type="ECO:0000313" key="1">
    <source>
        <dbReference type="Proteomes" id="UP000189703"/>
    </source>
</evidence>
<name>A0A1U8A1N1_NELNU</name>
<organism evidence="1 2">
    <name type="scientific">Nelumbo nucifera</name>
    <name type="common">Sacred lotus</name>
    <dbReference type="NCBI Taxonomy" id="4432"/>
    <lineage>
        <taxon>Eukaryota</taxon>
        <taxon>Viridiplantae</taxon>
        <taxon>Streptophyta</taxon>
        <taxon>Embryophyta</taxon>
        <taxon>Tracheophyta</taxon>
        <taxon>Spermatophyta</taxon>
        <taxon>Magnoliopsida</taxon>
        <taxon>Proteales</taxon>
        <taxon>Nelumbonaceae</taxon>
        <taxon>Nelumbo</taxon>
    </lineage>
</organism>
<dbReference type="GO" id="GO:0008757">
    <property type="term" value="F:S-adenosylmethionine-dependent methyltransferase activity"/>
    <property type="evidence" value="ECO:0007669"/>
    <property type="project" value="InterPro"/>
</dbReference>
<proteinExistence type="predicted"/>
<dbReference type="eggNOG" id="ENOG502SVFG">
    <property type="taxonomic scope" value="Eukaryota"/>
</dbReference>
<reference evidence="2" key="1">
    <citation type="submission" date="2025-08" db="UniProtKB">
        <authorList>
            <consortium name="RefSeq"/>
        </authorList>
    </citation>
    <scope>IDENTIFICATION</scope>
</reference>
<dbReference type="RefSeq" id="XP_010258649.1">
    <property type="nucleotide sequence ID" value="XM_010260347.2"/>
</dbReference>
<gene>
    <name evidence="2" type="primary">LOC104598325</name>
</gene>
<dbReference type="InterPro" id="IPR013216">
    <property type="entry name" value="Methyltransf_11"/>
</dbReference>
<dbReference type="AlphaFoldDB" id="A0A1U8A1N1"/>
<dbReference type="KEGG" id="nnu:104598325"/>
<dbReference type="OMA" id="TINCTVM"/>
<accession>A0A1U8A1N1</accession>
<dbReference type="PANTHER" id="PTHR47291">
    <property type="entry name" value="PEPTIDE UPSTREAM PROTEIN"/>
    <property type="match status" value="1"/>
</dbReference>
<sequence>MALKLFKLQLIYHNFSYKSLILRIFLLSIAVAAIPCFNLVNTIDVCDSSWTIETVKLRMNVSDLEAGFGELMTANWLVEGNKALSIGRDSARAVMVMKRLGFADAIGVYRSCSSLFRRGGIYGLQFGDGLFDFVFSTEMIDGVRVPARLVLEMERVLRPGGVGVVMRRLSGSFPATAVMKAAAPVGSFLRSSDVVGVRTINCTVMVVFKKRDGDSSDDMIDQKARLISPSTTGSVQAKSVKDNTFTKMPPDLKGNYIGSPISAALKLKRRYLSKAPFIRSRSGRTKSVG</sequence>
<protein>
    <submittedName>
        <fullName evidence="2">Uncharacterized protein LOC104598325</fullName>
    </submittedName>
</protein>
<dbReference type="Gene3D" id="3.40.50.150">
    <property type="entry name" value="Vaccinia Virus protein VP39"/>
    <property type="match status" value="1"/>
</dbReference>
<dbReference type="Pfam" id="PF08241">
    <property type="entry name" value="Methyltransf_11"/>
    <property type="match status" value="1"/>
</dbReference>
<dbReference type="Proteomes" id="UP000189703">
    <property type="component" value="Unplaced"/>
</dbReference>
<dbReference type="GeneID" id="104598325"/>
<dbReference type="InterPro" id="IPR029063">
    <property type="entry name" value="SAM-dependent_MTases_sf"/>
</dbReference>